<evidence type="ECO:0000313" key="1">
    <source>
        <dbReference type="EMBL" id="QHU04826.1"/>
    </source>
</evidence>
<dbReference type="AlphaFoldDB" id="A0A6C0JJ54"/>
<dbReference type="EMBL" id="MN740404">
    <property type="protein sequence ID" value="QHU04826.1"/>
    <property type="molecule type" value="Genomic_DNA"/>
</dbReference>
<reference evidence="1" key="1">
    <citation type="journal article" date="2020" name="Nature">
        <title>Giant virus diversity and host interactions through global metagenomics.</title>
        <authorList>
            <person name="Schulz F."/>
            <person name="Roux S."/>
            <person name="Paez-Espino D."/>
            <person name="Jungbluth S."/>
            <person name="Walsh D.A."/>
            <person name="Denef V.J."/>
            <person name="McMahon K.D."/>
            <person name="Konstantinidis K.T."/>
            <person name="Eloe-Fadrosh E.A."/>
            <person name="Kyrpides N.C."/>
            <person name="Woyke T."/>
        </authorList>
    </citation>
    <scope>NUCLEOTIDE SEQUENCE</scope>
    <source>
        <strain evidence="1">GVMAG-M-3300027708-5</strain>
    </source>
</reference>
<organism evidence="1">
    <name type="scientific">viral metagenome</name>
    <dbReference type="NCBI Taxonomy" id="1070528"/>
    <lineage>
        <taxon>unclassified sequences</taxon>
        <taxon>metagenomes</taxon>
        <taxon>organismal metagenomes</taxon>
    </lineage>
</organism>
<proteinExistence type="predicted"/>
<protein>
    <submittedName>
        <fullName evidence="1">Uncharacterized protein</fullName>
    </submittedName>
</protein>
<accession>A0A6C0JJ54</accession>
<sequence>MNSSINKNTNKTVYKYKTTKEYRECIRQFVKMNQTNYPPVLFSPDSAEWDEETVDEMSYDEEAMSKLLDSIYLKTKDNALFQNIYTIAAAKMISQDHEIGLAVAFSYDYFSSFHDCLTTFYRAPDKFTEDCSVYIGLIKKME</sequence>
<name>A0A6C0JJ54_9ZZZZ</name>